<name>A0AAP0RMC4_LIQFO</name>
<dbReference type="PANTHER" id="PTHR13620:SF76">
    <property type="entry name" value="WERNER SYNDROME-LIKE EXONUCLEASE"/>
    <property type="match status" value="1"/>
</dbReference>
<feature type="domain" description="3'-5' exonuclease" evidence="3">
    <location>
        <begin position="65"/>
        <end position="164"/>
    </location>
</feature>
<dbReference type="SUPFAM" id="SSF53098">
    <property type="entry name" value="Ribonuclease H-like"/>
    <property type="match status" value="1"/>
</dbReference>
<dbReference type="CDD" id="cd06141">
    <property type="entry name" value="WRN_exo"/>
    <property type="match status" value="1"/>
</dbReference>
<dbReference type="GO" id="GO:0005737">
    <property type="term" value="C:cytoplasm"/>
    <property type="evidence" value="ECO:0007669"/>
    <property type="project" value="TreeGrafter"/>
</dbReference>
<dbReference type="InterPro" id="IPR036397">
    <property type="entry name" value="RNaseH_sf"/>
</dbReference>
<accession>A0AAP0RMC4</accession>
<reference evidence="4 5" key="1">
    <citation type="journal article" date="2024" name="Plant J.">
        <title>Genome sequences and population genomics reveal climatic adaptation and genomic divergence between two closely related sweetgum species.</title>
        <authorList>
            <person name="Xu W.Q."/>
            <person name="Ren C.Q."/>
            <person name="Zhang X.Y."/>
            <person name="Comes H.P."/>
            <person name="Liu X.H."/>
            <person name="Li Y.G."/>
            <person name="Kettle C.J."/>
            <person name="Jalonen R."/>
            <person name="Gaisberger H."/>
            <person name="Ma Y.Z."/>
            <person name="Qiu Y.X."/>
        </authorList>
    </citation>
    <scope>NUCLEOTIDE SEQUENCE [LARGE SCALE GENOMIC DNA]</scope>
    <source>
        <strain evidence="4">Hangzhou</strain>
    </source>
</reference>
<evidence type="ECO:0000256" key="1">
    <source>
        <dbReference type="ARBA" id="ARBA00022722"/>
    </source>
</evidence>
<dbReference type="GO" id="GO:0008408">
    <property type="term" value="F:3'-5' exonuclease activity"/>
    <property type="evidence" value="ECO:0007669"/>
    <property type="project" value="InterPro"/>
</dbReference>
<dbReference type="InterPro" id="IPR051132">
    <property type="entry name" value="3-5_Exonuclease_domain"/>
</dbReference>
<evidence type="ECO:0000259" key="3">
    <source>
        <dbReference type="Pfam" id="PF01612"/>
    </source>
</evidence>
<dbReference type="GO" id="GO:0006139">
    <property type="term" value="P:nucleobase-containing compound metabolic process"/>
    <property type="evidence" value="ECO:0007669"/>
    <property type="project" value="InterPro"/>
</dbReference>
<comment type="caution">
    <text evidence="4">The sequence shown here is derived from an EMBL/GenBank/DDBJ whole genome shotgun (WGS) entry which is preliminary data.</text>
</comment>
<keyword evidence="2" id="KW-0378">Hydrolase</keyword>
<dbReference type="GO" id="GO:0003676">
    <property type="term" value="F:nucleic acid binding"/>
    <property type="evidence" value="ECO:0007669"/>
    <property type="project" value="InterPro"/>
</dbReference>
<dbReference type="Proteomes" id="UP001415857">
    <property type="component" value="Unassembled WGS sequence"/>
</dbReference>
<protein>
    <recommendedName>
        <fullName evidence="3">3'-5' exonuclease domain-containing protein</fullName>
    </recommendedName>
</protein>
<organism evidence="4 5">
    <name type="scientific">Liquidambar formosana</name>
    <name type="common">Formosan gum</name>
    <dbReference type="NCBI Taxonomy" id="63359"/>
    <lineage>
        <taxon>Eukaryota</taxon>
        <taxon>Viridiplantae</taxon>
        <taxon>Streptophyta</taxon>
        <taxon>Embryophyta</taxon>
        <taxon>Tracheophyta</taxon>
        <taxon>Spermatophyta</taxon>
        <taxon>Magnoliopsida</taxon>
        <taxon>eudicotyledons</taxon>
        <taxon>Gunneridae</taxon>
        <taxon>Pentapetalae</taxon>
        <taxon>Saxifragales</taxon>
        <taxon>Altingiaceae</taxon>
        <taxon>Liquidambar</taxon>
    </lineage>
</organism>
<evidence type="ECO:0000313" key="5">
    <source>
        <dbReference type="Proteomes" id="UP001415857"/>
    </source>
</evidence>
<dbReference type="InterPro" id="IPR002562">
    <property type="entry name" value="3'-5'_exonuclease_dom"/>
</dbReference>
<keyword evidence="5" id="KW-1185">Reference proteome</keyword>
<keyword evidence="1" id="KW-0540">Nuclease</keyword>
<dbReference type="Gene3D" id="3.30.420.10">
    <property type="entry name" value="Ribonuclease H-like superfamily/Ribonuclease H"/>
    <property type="match status" value="1"/>
</dbReference>
<dbReference type="GO" id="GO:0005634">
    <property type="term" value="C:nucleus"/>
    <property type="evidence" value="ECO:0007669"/>
    <property type="project" value="TreeGrafter"/>
</dbReference>
<gene>
    <name evidence="4" type="ORF">L1049_003862</name>
</gene>
<sequence length="175" mass="20098">MAFTSNHAYHAYGVHNVRFYGDRIKTTVTRRAAVVDRWIEDLLYSYRNKLDVLLVGLDAEGQNPIKILQLCIGQRCLIFQLHRADKIPPSLISFLGNPKFTFFGVGIKDDADKLYKDHGLSVAHVGEDLRSLAALRCQDEKYKGFGLKRLAEEFLGKEMEKPKRITLIYIENFSY</sequence>
<dbReference type="EMBL" id="JBBPBK010000007">
    <property type="protein sequence ID" value="KAK9280971.1"/>
    <property type="molecule type" value="Genomic_DNA"/>
</dbReference>
<dbReference type="AlphaFoldDB" id="A0AAP0RMC4"/>
<dbReference type="PANTHER" id="PTHR13620">
    <property type="entry name" value="3-5 EXONUCLEASE"/>
    <property type="match status" value="1"/>
</dbReference>
<dbReference type="Pfam" id="PF01612">
    <property type="entry name" value="DNA_pol_A_exo1"/>
    <property type="match status" value="1"/>
</dbReference>
<evidence type="ECO:0000256" key="2">
    <source>
        <dbReference type="ARBA" id="ARBA00022801"/>
    </source>
</evidence>
<proteinExistence type="predicted"/>
<dbReference type="InterPro" id="IPR012337">
    <property type="entry name" value="RNaseH-like_sf"/>
</dbReference>
<evidence type="ECO:0000313" key="4">
    <source>
        <dbReference type="EMBL" id="KAK9280971.1"/>
    </source>
</evidence>